<dbReference type="RefSeq" id="WP_126609692.1">
    <property type="nucleotide sequence ID" value="NZ_AP025145.1"/>
</dbReference>
<dbReference type="Gene3D" id="3.30.420.40">
    <property type="match status" value="1"/>
</dbReference>
<evidence type="ECO:0000313" key="7">
    <source>
        <dbReference type="Proteomes" id="UP001156690"/>
    </source>
</evidence>
<comment type="similarity">
    <text evidence="1">Belongs to the FGGY kinase family.</text>
</comment>
<sequence>MGASKVQSTDKYVIGVDVGTGSARAGVYDLQGKEISTAKCDVLMFSDENARYEQSSDQIWDAVGNCVRAAVSKARIDKHHVIGISFDATCSLVVIGDYDQPLPVGAHNQSDRNVIVWMDQRATPQAKRINEKGHSVLDYVGNRISPEMETPKLLWLKENLPETYSNAKHFFDLTDFLTWKSSGSLSRSICTTVCKWTYLAHENRWDETYFNQFGLNELTSDNFAKIGTTVVAPGTSLAQGLTQDAAAHLGLPVGVSVAAGLIDAHAGGVGSVGAVNEHGISDPTASLAYVFGTSACTMTTSTTKTLVSGVWGPYFSAMIPGMWLNEAGQSAAGAAMDHLIQSHPAFTELKAMAQIQSCTPVQYLSSQAKALCPSLSDAVFLAKGLHVLPEFLGNRAPHADPDARGAILGLDMDDSIESLVKLYVAGLCGLAYGLKQIIDAQSAEGIQVRQVVVSGGAGQDPLIRQILADATELPVVAPVASEPVILGSAIMAAVAAGAFNDVFEAMETMSHFGEQYSTAAEEVVNIHRQRYAAFIEIQEVNKKFREI</sequence>
<reference evidence="7" key="1">
    <citation type="journal article" date="2019" name="Int. J. Syst. Evol. Microbiol.">
        <title>The Global Catalogue of Microorganisms (GCM) 10K type strain sequencing project: providing services to taxonomists for standard genome sequencing and annotation.</title>
        <authorList>
            <consortium name="The Broad Institute Genomics Platform"/>
            <consortium name="The Broad Institute Genome Sequencing Center for Infectious Disease"/>
            <person name="Wu L."/>
            <person name="Ma J."/>
        </authorList>
    </citation>
    <scope>NUCLEOTIDE SEQUENCE [LARGE SCALE GENOMIC DNA]</scope>
    <source>
        <strain evidence="7">NBRC 15640</strain>
    </source>
</reference>
<evidence type="ECO:0000313" key="6">
    <source>
        <dbReference type="EMBL" id="GLQ75964.1"/>
    </source>
</evidence>
<name>A0AAV5P077_9VIBR</name>
<keyword evidence="2" id="KW-0808">Transferase</keyword>
<dbReference type="NCBIfam" id="TIGR01315">
    <property type="entry name" value="5C_CHO_kinase"/>
    <property type="match status" value="1"/>
</dbReference>
<feature type="domain" description="Carbohydrate kinase FGGY C-terminal" evidence="5">
    <location>
        <begin position="287"/>
        <end position="496"/>
    </location>
</feature>
<dbReference type="CDD" id="cd07782">
    <property type="entry name" value="ASKHA_NBD_FGGY_D-RBK"/>
    <property type="match status" value="1"/>
</dbReference>
<protein>
    <submittedName>
        <fullName evidence="6">Ribulokinase</fullName>
    </submittedName>
</protein>
<keyword evidence="7" id="KW-1185">Reference proteome</keyword>
<dbReference type="InterPro" id="IPR000577">
    <property type="entry name" value="Carb_kinase_FGGY"/>
</dbReference>
<dbReference type="Pfam" id="PF02782">
    <property type="entry name" value="FGGY_C"/>
    <property type="match status" value="1"/>
</dbReference>
<dbReference type="PANTHER" id="PTHR43435:SF4">
    <property type="entry name" value="FGGY CARBOHYDRATE KINASE DOMAIN-CONTAINING PROTEIN"/>
    <property type="match status" value="1"/>
</dbReference>
<dbReference type="PANTHER" id="PTHR43435">
    <property type="entry name" value="RIBULOKINASE"/>
    <property type="match status" value="1"/>
</dbReference>
<dbReference type="SUPFAM" id="SSF53067">
    <property type="entry name" value="Actin-like ATPase domain"/>
    <property type="match status" value="2"/>
</dbReference>
<evidence type="ECO:0000256" key="3">
    <source>
        <dbReference type="ARBA" id="ARBA00022777"/>
    </source>
</evidence>
<gene>
    <name evidence="6" type="ORF">GCM10007932_53270</name>
</gene>
<evidence type="ECO:0000259" key="5">
    <source>
        <dbReference type="Pfam" id="PF02782"/>
    </source>
</evidence>
<dbReference type="Proteomes" id="UP001156690">
    <property type="component" value="Unassembled WGS sequence"/>
</dbReference>
<dbReference type="AlphaFoldDB" id="A0AAV5P077"/>
<dbReference type="EMBL" id="BSNX01000075">
    <property type="protein sequence ID" value="GLQ75964.1"/>
    <property type="molecule type" value="Genomic_DNA"/>
</dbReference>
<dbReference type="GO" id="GO:0019321">
    <property type="term" value="P:pentose metabolic process"/>
    <property type="evidence" value="ECO:0007669"/>
    <property type="project" value="TreeGrafter"/>
</dbReference>
<accession>A0AAV5P077</accession>
<dbReference type="Pfam" id="PF00370">
    <property type="entry name" value="FGGY_N"/>
    <property type="match status" value="1"/>
</dbReference>
<dbReference type="PIRSF" id="PIRSF000538">
    <property type="entry name" value="GlpK"/>
    <property type="match status" value="1"/>
</dbReference>
<dbReference type="InterPro" id="IPR018485">
    <property type="entry name" value="FGGY_C"/>
</dbReference>
<organism evidence="6 7">
    <name type="scientific">Vibrio penaeicida</name>
    <dbReference type="NCBI Taxonomy" id="104609"/>
    <lineage>
        <taxon>Bacteria</taxon>
        <taxon>Pseudomonadati</taxon>
        <taxon>Pseudomonadota</taxon>
        <taxon>Gammaproteobacteria</taxon>
        <taxon>Vibrionales</taxon>
        <taxon>Vibrionaceae</taxon>
        <taxon>Vibrio</taxon>
    </lineage>
</organism>
<evidence type="ECO:0000256" key="1">
    <source>
        <dbReference type="ARBA" id="ARBA00009156"/>
    </source>
</evidence>
<comment type="caution">
    <text evidence="6">The sequence shown here is derived from an EMBL/GenBank/DDBJ whole genome shotgun (WGS) entry which is preliminary data.</text>
</comment>
<feature type="domain" description="Carbohydrate kinase FGGY N-terminal" evidence="4">
    <location>
        <begin position="12"/>
        <end position="270"/>
    </location>
</feature>
<dbReference type="InterPro" id="IPR018484">
    <property type="entry name" value="FGGY_N"/>
</dbReference>
<dbReference type="Gene3D" id="1.20.58.2240">
    <property type="match status" value="1"/>
</dbReference>
<evidence type="ECO:0000259" key="4">
    <source>
        <dbReference type="Pfam" id="PF00370"/>
    </source>
</evidence>
<dbReference type="GO" id="GO:0005737">
    <property type="term" value="C:cytoplasm"/>
    <property type="evidence" value="ECO:0007669"/>
    <property type="project" value="TreeGrafter"/>
</dbReference>
<dbReference type="InterPro" id="IPR043129">
    <property type="entry name" value="ATPase_NBD"/>
</dbReference>
<dbReference type="InterPro" id="IPR006003">
    <property type="entry name" value="FGGY_RbtK-like"/>
</dbReference>
<keyword evidence="3" id="KW-0418">Kinase</keyword>
<evidence type="ECO:0000256" key="2">
    <source>
        <dbReference type="ARBA" id="ARBA00022679"/>
    </source>
</evidence>
<proteinExistence type="inferred from homology"/>
<dbReference type="GO" id="GO:0019150">
    <property type="term" value="F:D-ribulokinase activity"/>
    <property type="evidence" value="ECO:0007669"/>
    <property type="project" value="TreeGrafter"/>
</dbReference>